<organism evidence="1 2">
    <name type="scientific">Candidatus Curtissbacteria bacterium RIFCSPHIGHO2_01_FULL_41_13</name>
    <dbReference type="NCBI Taxonomy" id="1797745"/>
    <lineage>
        <taxon>Bacteria</taxon>
        <taxon>Candidatus Curtissiibacteriota</taxon>
    </lineage>
</organism>
<dbReference type="EMBL" id="MFBA01000007">
    <property type="protein sequence ID" value="OGD86014.1"/>
    <property type="molecule type" value="Genomic_DNA"/>
</dbReference>
<dbReference type="Proteomes" id="UP000177069">
    <property type="component" value="Unassembled WGS sequence"/>
</dbReference>
<sequence length="78" mass="9125">MKTTPEEPPPFPKITCPTKPATSVLAGEQLRVTCRVYGTSQKPKNRLDKFFQFAFKVFFKTRQLKSFWKKGLKRIQVF</sequence>
<name>A0A1F5G2I5_9BACT</name>
<evidence type="ECO:0000313" key="1">
    <source>
        <dbReference type="EMBL" id="OGD86014.1"/>
    </source>
</evidence>
<protein>
    <submittedName>
        <fullName evidence="1">Uncharacterized protein</fullName>
    </submittedName>
</protein>
<evidence type="ECO:0000313" key="2">
    <source>
        <dbReference type="Proteomes" id="UP000177069"/>
    </source>
</evidence>
<proteinExistence type="predicted"/>
<comment type="caution">
    <text evidence="1">The sequence shown here is derived from an EMBL/GenBank/DDBJ whole genome shotgun (WGS) entry which is preliminary data.</text>
</comment>
<dbReference type="AlphaFoldDB" id="A0A1F5G2I5"/>
<gene>
    <name evidence="1" type="ORF">A2696_00345</name>
</gene>
<reference evidence="1 2" key="1">
    <citation type="journal article" date="2016" name="Nat. Commun.">
        <title>Thousands of microbial genomes shed light on interconnected biogeochemical processes in an aquifer system.</title>
        <authorList>
            <person name="Anantharaman K."/>
            <person name="Brown C.T."/>
            <person name="Hug L.A."/>
            <person name="Sharon I."/>
            <person name="Castelle C.J."/>
            <person name="Probst A.J."/>
            <person name="Thomas B.C."/>
            <person name="Singh A."/>
            <person name="Wilkins M.J."/>
            <person name="Karaoz U."/>
            <person name="Brodie E.L."/>
            <person name="Williams K.H."/>
            <person name="Hubbard S.S."/>
            <person name="Banfield J.F."/>
        </authorList>
    </citation>
    <scope>NUCLEOTIDE SEQUENCE [LARGE SCALE GENOMIC DNA]</scope>
</reference>
<accession>A0A1F5G2I5</accession>